<comment type="caution">
    <text evidence="1">The sequence shown here is derived from an EMBL/GenBank/DDBJ whole genome shotgun (WGS) entry which is preliminary data.</text>
</comment>
<organism evidence="1 2">
    <name type="scientific">[Roseibacterium] beibuensis</name>
    <dbReference type="NCBI Taxonomy" id="1193142"/>
    <lineage>
        <taxon>Bacteria</taxon>
        <taxon>Pseudomonadati</taxon>
        <taxon>Pseudomonadota</taxon>
        <taxon>Alphaproteobacteria</taxon>
        <taxon>Rhodobacterales</taxon>
        <taxon>Roseobacteraceae</taxon>
        <taxon>Roseicyclus</taxon>
    </lineage>
</organism>
<dbReference type="InterPro" id="IPR027417">
    <property type="entry name" value="P-loop_NTPase"/>
</dbReference>
<dbReference type="RefSeq" id="WP_259550240.1">
    <property type="nucleotide sequence ID" value="NZ_BAABHW010000002.1"/>
</dbReference>
<dbReference type="PANTHER" id="PTHR30050:SF5">
    <property type="entry name" value="DNAA REGULATORY INACTIVATOR HDA"/>
    <property type="match status" value="1"/>
</dbReference>
<dbReference type="Proteomes" id="UP001499910">
    <property type="component" value="Unassembled WGS sequence"/>
</dbReference>
<reference evidence="2" key="1">
    <citation type="journal article" date="2019" name="Int. J. Syst. Evol. Microbiol.">
        <title>The Global Catalogue of Microorganisms (GCM) 10K type strain sequencing project: providing services to taxonomists for standard genome sequencing and annotation.</title>
        <authorList>
            <consortium name="The Broad Institute Genomics Platform"/>
            <consortium name="The Broad Institute Genome Sequencing Center for Infectious Disease"/>
            <person name="Wu L."/>
            <person name="Ma J."/>
        </authorList>
    </citation>
    <scope>NUCLEOTIDE SEQUENCE [LARGE SCALE GENOMIC DNA]</scope>
    <source>
        <strain evidence="2">JCM 18015</strain>
    </source>
</reference>
<evidence type="ECO:0000313" key="1">
    <source>
        <dbReference type="EMBL" id="GAA5072212.1"/>
    </source>
</evidence>
<dbReference type="Gene3D" id="3.40.50.300">
    <property type="entry name" value="P-loop containing nucleotide triphosphate hydrolases"/>
    <property type="match status" value="1"/>
</dbReference>
<name>A0ABP9L6K8_9RHOB</name>
<dbReference type="Gene3D" id="1.10.8.60">
    <property type="match status" value="1"/>
</dbReference>
<dbReference type="SUPFAM" id="SSF52540">
    <property type="entry name" value="P-loop containing nucleoside triphosphate hydrolases"/>
    <property type="match status" value="1"/>
</dbReference>
<protein>
    <submittedName>
        <fullName evidence="1">DnaA/Hda family protein</fullName>
    </submittedName>
</protein>
<keyword evidence="2" id="KW-1185">Reference proteome</keyword>
<accession>A0ABP9L6K8</accession>
<dbReference type="EMBL" id="BAABHW010000002">
    <property type="protein sequence ID" value="GAA5072212.1"/>
    <property type="molecule type" value="Genomic_DNA"/>
</dbReference>
<gene>
    <name evidence="1" type="ORF">GCM10023209_16830</name>
</gene>
<sequence>MAEQLVFNLALRPAMGREDFFVSTANAGAVAQIDAWRDWPHGKLVLAGPEGAGKTHLAHVWAGMSGAAFVEARDLDEAAAEQQAAAPALVVENAHRIAGHAAAEAALFHLHNALVLRGAPILFTATDGPERWDLTLPDLDSRMRQAGLARVAPPDDALLMAVMMKLAHDRALRLTPSMLTHVAARIERSFAAVRTFVDALDARALAAKRPPRFKDAKAVLAEMQQPVSR</sequence>
<dbReference type="PANTHER" id="PTHR30050">
    <property type="entry name" value="CHROMOSOMAL REPLICATION INITIATOR PROTEIN DNAA"/>
    <property type="match status" value="1"/>
</dbReference>
<proteinExistence type="predicted"/>
<evidence type="ECO:0000313" key="2">
    <source>
        <dbReference type="Proteomes" id="UP001499910"/>
    </source>
</evidence>